<feature type="transmembrane region" description="Helical" evidence="7">
    <location>
        <begin position="136"/>
        <end position="158"/>
    </location>
</feature>
<accession>A0ABY9TJ66</accession>
<evidence type="ECO:0000313" key="12">
    <source>
        <dbReference type="Proteomes" id="UP001248581"/>
    </source>
</evidence>
<evidence type="ECO:0000313" key="11">
    <source>
        <dbReference type="EMBL" id="WNC68883.1"/>
    </source>
</evidence>
<dbReference type="Gene3D" id="3.30.70.100">
    <property type="match status" value="1"/>
</dbReference>
<dbReference type="PANTHER" id="PTHR30221:SF1">
    <property type="entry name" value="SMALL-CONDUCTANCE MECHANOSENSITIVE CHANNEL"/>
    <property type="match status" value="1"/>
</dbReference>
<dbReference type="SUPFAM" id="SSF82689">
    <property type="entry name" value="Mechanosensitive channel protein MscS (YggB), C-terminal domain"/>
    <property type="match status" value="1"/>
</dbReference>
<evidence type="ECO:0000259" key="9">
    <source>
        <dbReference type="Pfam" id="PF21082"/>
    </source>
</evidence>
<dbReference type="InterPro" id="IPR010920">
    <property type="entry name" value="LSM_dom_sf"/>
</dbReference>
<evidence type="ECO:0000256" key="2">
    <source>
        <dbReference type="ARBA" id="ARBA00008017"/>
    </source>
</evidence>
<dbReference type="InterPro" id="IPR045275">
    <property type="entry name" value="MscS_archaea/bacteria_type"/>
</dbReference>
<evidence type="ECO:0000259" key="10">
    <source>
        <dbReference type="Pfam" id="PF21088"/>
    </source>
</evidence>
<protein>
    <recommendedName>
        <fullName evidence="7">Small-conductance mechanosensitive channel</fullName>
    </recommendedName>
</protein>
<comment type="subunit">
    <text evidence="7">Homoheptamer.</text>
</comment>
<keyword evidence="7" id="KW-0407">Ion channel</keyword>
<evidence type="ECO:0000259" key="8">
    <source>
        <dbReference type="Pfam" id="PF00924"/>
    </source>
</evidence>
<dbReference type="PANTHER" id="PTHR30221">
    <property type="entry name" value="SMALL-CONDUCTANCE MECHANOSENSITIVE CHANNEL"/>
    <property type="match status" value="1"/>
</dbReference>
<evidence type="ECO:0000256" key="3">
    <source>
        <dbReference type="ARBA" id="ARBA00022475"/>
    </source>
</evidence>
<feature type="domain" description="Mechanosensitive ion channel MscS C-terminal" evidence="9">
    <location>
        <begin position="262"/>
        <end position="343"/>
    </location>
</feature>
<dbReference type="RefSeq" id="WP_348388037.1">
    <property type="nucleotide sequence ID" value="NZ_CP134146.1"/>
</dbReference>
<keyword evidence="4 7" id="KW-0812">Transmembrane</keyword>
<sequence>MEATWKQELMKYLSYIGDDPTIQASVIILISLIFAWILDKVIIAWVKNYTAKTNAELDDQLVDLLHKPLFYSILVIGLSVATSIIKLPEAITSIMFPVLYTILLILWTMFLLRITKVVLRNMAANEKHFQVLHNQTLPLFENLALILIVILSVFYIFSSWDIDMSAWLASAGIVGIAVGFAAKDTLANLFSGVFIMADAPYKIGDYIVLETGERGEVTNIGLRSTRILTRDNIEVTVPNSVMGNTKVINESGGPSTKYRIRAKVGAAYGSDIDLVEKILMEVAKEDADICSYPLPVVRFRMFGGSSLDFELMGWISEPAFRGRIIHQLNSSIYRKFAEHNIEIPYAKQDLYIKEFPGRTSEPTAIKPESENNG</sequence>
<organism evidence="11 12">
    <name type="scientific">Thalassotalea nanhaiensis</name>
    <dbReference type="NCBI Taxonomy" id="3065648"/>
    <lineage>
        <taxon>Bacteria</taxon>
        <taxon>Pseudomonadati</taxon>
        <taxon>Pseudomonadota</taxon>
        <taxon>Gammaproteobacteria</taxon>
        <taxon>Alteromonadales</taxon>
        <taxon>Colwelliaceae</taxon>
        <taxon>Thalassotalea</taxon>
    </lineage>
</organism>
<dbReference type="InterPro" id="IPR049142">
    <property type="entry name" value="MS_channel_1st"/>
</dbReference>
<evidence type="ECO:0000256" key="5">
    <source>
        <dbReference type="ARBA" id="ARBA00022989"/>
    </source>
</evidence>
<proteinExistence type="inferred from homology"/>
<evidence type="ECO:0000256" key="7">
    <source>
        <dbReference type="RuleBase" id="RU369025"/>
    </source>
</evidence>
<dbReference type="InterPro" id="IPR006685">
    <property type="entry name" value="MscS_channel_2nd"/>
</dbReference>
<feature type="transmembrane region" description="Helical" evidence="7">
    <location>
        <begin position="69"/>
        <end position="88"/>
    </location>
</feature>
<dbReference type="EMBL" id="CP134146">
    <property type="protein sequence ID" value="WNC68883.1"/>
    <property type="molecule type" value="Genomic_DNA"/>
</dbReference>
<feature type="transmembrane region" description="Helical" evidence="7">
    <location>
        <begin position="20"/>
        <end position="38"/>
    </location>
</feature>
<evidence type="ECO:0000256" key="1">
    <source>
        <dbReference type="ARBA" id="ARBA00004651"/>
    </source>
</evidence>
<dbReference type="InterPro" id="IPR023408">
    <property type="entry name" value="MscS_beta-dom_sf"/>
</dbReference>
<dbReference type="InterPro" id="IPR011066">
    <property type="entry name" value="MscS_channel_C_sf"/>
</dbReference>
<dbReference type="SUPFAM" id="SSF82861">
    <property type="entry name" value="Mechanosensitive channel protein MscS (YggB), transmembrane region"/>
    <property type="match status" value="1"/>
</dbReference>
<dbReference type="Proteomes" id="UP001248581">
    <property type="component" value="Chromosome"/>
</dbReference>
<comment type="function">
    <text evidence="7">Mechanosensitive channel that participates in the regulation of osmotic pressure changes within the cell, opening in response to stretch forces in the membrane lipid bilayer, without the need for other proteins. Contributes to normal resistance to hypoosmotic shock. Forms an ion channel of 1.0 nanosiemens conductance with a slight preference for anions.</text>
</comment>
<dbReference type="Pfam" id="PF21082">
    <property type="entry name" value="MS_channel_3rd"/>
    <property type="match status" value="1"/>
</dbReference>
<dbReference type="InterPro" id="IPR049278">
    <property type="entry name" value="MS_channel_C"/>
</dbReference>
<dbReference type="InterPro" id="IPR011014">
    <property type="entry name" value="MscS_channel_TM-2"/>
</dbReference>
<comment type="subcellular location">
    <subcellularLocation>
        <location evidence="7">Cell inner membrane</location>
        <topology evidence="7">Multi-pass membrane protein</topology>
    </subcellularLocation>
    <subcellularLocation>
        <location evidence="1">Cell membrane</location>
        <topology evidence="1">Multi-pass membrane protein</topology>
    </subcellularLocation>
</comment>
<keyword evidence="7" id="KW-0997">Cell inner membrane</keyword>
<keyword evidence="5 7" id="KW-1133">Transmembrane helix</keyword>
<dbReference type="Gene3D" id="2.30.30.60">
    <property type="match status" value="1"/>
</dbReference>
<name>A0ABY9TJ66_9GAMM</name>
<evidence type="ECO:0000256" key="4">
    <source>
        <dbReference type="ARBA" id="ARBA00022692"/>
    </source>
</evidence>
<comment type="similarity">
    <text evidence="2 7">Belongs to the MscS (TC 1.A.23) family.</text>
</comment>
<feature type="domain" description="Mechanosensitive ion channel transmembrane helices 2/3" evidence="10">
    <location>
        <begin position="143"/>
        <end position="183"/>
    </location>
</feature>
<feature type="domain" description="Mechanosensitive ion channel MscS" evidence="8">
    <location>
        <begin position="184"/>
        <end position="251"/>
    </location>
</feature>
<dbReference type="SUPFAM" id="SSF50182">
    <property type="entry name" value="Sm-like ribonucleoproteins"/>
    <property type="match status" value="1"/>
</dbReference>
<keyword evidence="3" id="KW-1003">Cell membrane</keyword>
<reference evidence="12" key="1">
    <citation type="submission" date="2023-09" db="EMBL/GenBank/DDBJ databases">
        <authorList>
            <person name="Li S."/>
            <person name="Li X."/>
            <person name="Zhang C."/>
            <person name="Zhao Z."/>
        </authorList>
    </citation>
    <scope>NUCLEOTIDE SEQUENCE [LARGE SCALE GENOMIC DNA]</scope>
    <source>
        <strain evidence="12">SQ345</strain>
    </source>
</reference>
<evidence type="ECO:0000256" key="6">
    <source>
        <dbReference type="ARBA" id="ARBA00023136"/>
    </source>
</evidence>
<dbReference type="Pfam" id="PF21088">
    <property type="entry name" value="MS_channel_1st"/>
    <property type="match status" value="1"/>
</dbReference>
<keyword evidence="7" id="KW-0813">Transport</keyword>
<dbReference type="Pfam" id="PF00924">
    <property type="entry name" value="MS_channel_2nd"/>
    <property type="match status" value="1"/>
</dbReference>
<keyword evidence="7" id="KW-0406">Ion transport</keyword>
<gene>
    <name evidence="11" type="ORF">RI845_01715</name>
</gene>
<feature type="transmembrane region" description="Helical" evidence="7">
    <location>
        <begin position="94"/>
        <end position="115"/>
    </location>
</feature>
<keyword evidence="12" id="KW-1185">Reference proteome</keyword>
<dbReference type="Gene3D" id="1.10.287.1260">
    <property type="match status" value="1"/>
</dbReference>
<keyword evidence="6 7" id="KW-0472">Membrane</keyword>